<feature type="transmembrane region" description="Helical" evidence="1">
    <location>
        <begin position="33"/>
        <end position="55"/>
    </location>
</feature>
<reference evidence="2" key="2">
    <citation type="journal article" date="2015" name="Fish Shellfish Immunol.">
        <title>Early steps in the European eel (Anguilla anguilla)-Vibrio vulnificus interaction in the gills: Role of the RtxA13 toxin.</title>
        <authorList>
            <person name="Callol A."/>
            <person name="Pajuelo D."/>
            <person name="Ebbesson L."/>
            <person name="Teles M."/>
            <person name="MacKenzie S."/>
            <person name="Amaro C."/>
        </authorList>
    </citation>
    <scope>NUCLEOTIDE SEQUENCE</scope>
</reference>
<keyword evidence="1" id="KW-0472">Membrane</keyword>
<name>A0A0E9RZR4_ANGAN</name>
<dbReference type="AlphaFoldDB" id="A0A0E9RZR4"/>
<reference evidence="2" key="1">
    <citation type="submission" date="2014-11" db="EMBL/GenBank/DDBJ databases">
        <authorList>
            <person name="Amaro Gonzalez C."/>
        </authorList>
    </citation>
    <scope>NUCLEOTIDE SEQUENCE</scope>
</reference>
<organism evidence="2">
    <name type="scientific">Anguilla anguilla</name>
    <name type="common">European freshwater eel</name>
    <name type="synonym">Muraena anguilla</name>
    <dbReference type="NCBI Taxonomy" id="7936"/>
    <lineage>
        <taxon>Eukaryota</taxon>
        <taxon>Metazoa</taxon>
        <taxon>Chordata</taxon>
        <taxon>Craniata</taxon>
        <taxon>Vertebrata</taxon>
        <taxon>Euteleostomi</taxon>
        <taxon>Actinopterygii</taxon>
        <taxon>Neopterygii</taxon>
        <taxon>Teleostei</taxon>
        <taxon>Anguilliformes</taxon>
        <taxon>Anguillidae</taxon>
        <taxon>Anguilla</taxon>
    </lineage>
</organism>
<proteinExistence type="predicted"/>
<keyword evidence="1" id="KW-1133">Transmembrane helix</keyword>
<evidence type="ECO:0000256" key="1">
    <source>
        <dbReference type="SAM" id="Phobius"/>
    </source>
</evidence>
<keyword evidence="1" id="KW-0812">Transmembrane</keyword>
<evidence type="ECO:0000313" key="2">
    <source>
        <dbReference type="EMBL" id="JAH34397.1"/>
    </source>
</evidence>
<protein>
    <submittedName>
        <fullName evidence="2">Uncharacterized protein</fullName>
    </submittedName>
</protein>
<sequence>MALQSHPISVPHVWTSPTHLHCKYIPPQDLPVLWVQCVVGCKVFTCFLSFCFCSFSV</sequence>
<dbReference type="EMBL" id="GBXM01074180">
    <property type="protein sequence ID" value="JAH34397.1"/>
    <property type="molecule type" value="Transcribed_RNA"/>
</dbReference>
<accession>A0A0E9RZR4</accession>